<dbReference type="SUPFAM" id="SSF53098">
    <property type="entry name" value="Ribonuclease H-like"/>
    <property type="match status" value="1"/>
</dbReference>
<dbReference type="GO" id="GO:0003676">
    <property type="term" value="F:nucleic acid binding"/>
    <property type="evidence" value="ECO:0007669"/>
    <property type="project" value="InterPro"/>
</dbReference>
<dbReference type="Gene3D" id="3.30.420.10">
    <property type="entry name" value="Ribonuclease H-like superfamily/Ribonuclease H"/>
    <property type="match status" value="1"/>
</dbReference>
<proteinExistence type="predicted"/>
<dbReference type="Proteomes" id="UP000053144">
    <property type="component" value="Chromosome 2"/>
</dbReference>
<dbReference type="OrthoDB" id="446462at2759"/>
<sequence>MDSANEIVVNGNRITTYVLRSKEGINGALDFVFRDCLFKVVGLDIGKSNTLYLCDEFTCIIVPLLDLNSIPESLMNFLCWPHHTFVGVGIKGKMEMLETQFGIRCTNSVELGPLAADVLGMPHLRTCGVDKLALEVLGFDLGRRLVSGLYEDSGANSLSIQQAEFAAVNVCSFYQIGMRLFEKRAFNCANRGRVIRSKNWLLRFGISKSRFAVFVMIFLVFVRVMNSDEFRKSKF</sequence>
<keyword evidence="1" id="KW-0540">Nuclease</keyword>
<dbReference type="STRING" id="3914.A0A0L9TYQ5"/>
<evidence type="ECO:0000313" key="4">
    <source>
        <dbReference type="EMBL" id="KOM35314.1"/>
    </source>
</evidence>
<gene>
    <name evidence="4" type="ORF">LR48_Vigan02g146400</name>
</gene>
<organism evidence="4 5">
    <name type="scientific">Phaseolus angularis</name>
    <name type="common">Azuki bean</name>
    <name type="synonym">Vigna angularis</name>
    <dbReference type="NCBI Taxonomy" id="3914"/>
    <lineage>
        <taxon>Eukaryota</taxon>
        <taxon>Viridiplantae</taxon>
        <taxon>Streptophyta</taxon>
        <taxon>Embryophyta</taxon>
        <taxon>Tracheophyta</taxon>
        <taxon>Spermatophyta</taxon>
        <taxon>Magnoliopsida</taxon>
        <taxon>eudicotyledons</taxon>
        <taxon>Gunneridae</taxon>
        <taxon>Pentapetalae</taxon>
        <taxon>rosids</taxon>
        <taxon>fabids</taxon>
        <taxon>Fabales</taxon>
        <taxon>Fabaceae</taxon>
        <taxon>Papilionoideae</taxon>
        <taxon>50 kb inversion clade</taxon>
        <taxon>NPAAA clade</taxon>
        <taxon>indigoferoid/millettioid clade</taxon>
        <taxon>Phaseoleae</taxon>
        <taxon>Vigna</taxon>
    </lineage>
</organism>
<evidence type="ECO:0000256" key="2">
    <source>
        <dbReference type="ARBA" id="ARBA00022801"/>
    </source>
</evidence>
<dbReference type="InterPro" id="IPR051132">
    <property type="entry name" value="3-5_Exonuclease_domain"/>
</dbReference>
<dbReference type="GO" id="GO:0005634">
    <property type="term" value="C:nucleus"/>
    <property type="evidence" value="ECO:0007669"/>
    <property type="project" value="TreeGrafter"/>
</dbReference>
<dbReference type="GO" id="GO:0008408">
    <property type="term" value="F:3'-5' exonuclease activity"/>
    <property type="evidence" value="ECO:0007669"/>
    <property type="project" value="TreeGrafter"/>
</dbReference>
<dbReference type="AlphaFoldDB" id="A0A0L9TYQ5"/>
<dbReference type="Gramene" id="KOM35314">
    <property type="protein sequence ID" value="KOM35314"/>
    <property type="gene ID" value="LR48_Vigan02g146400"/>
</dbReference>
<keyword evidence="3" id="KW-0472">Membrane</keyword>
<dbReference type="GO" id="GO:0005737">
    <property type="term" value="C:cytoplasm"/>
    <property type="evidence" value="ECO:0007669"/>
    <property type="project" value="TreeGrafter"/>
</dbReference>
<dbReference type="KEGG" id="var:108324673"/>
<dbReference type="PANTHER" id="PTHR13620:SF121">
    <property type="entry name" value="EMB|CAB82946.1-RELATED"/>
    <property type="match status" value="1"/>
</dbReference>
<dbReference type="PANTHER" id="PTHR13620">
    <property type="entry name" value="3-5 EXONUCLEASE"/>
    <property type="match status" value="1"/>
</dbReference>
<keyword evidence="3" id="KW-0812">Transmembrane</keyword>
<feature type="transmembrane region" description="Helical" evidence="3">
    <location>
        <begin position="200"/>
        <end position="222"/>
    </location>
</feature>
<protein>
    <recommendedName>
        <fullName evidence="6">3'-5' exonuclease domain-containing protein</fullName>
    </recommendedName>
</protein>
<dbReference type="InterPro" id="IPR012337">
    <property type="entry name" value="RNaseH-like_sf"/>
</dbReference>
<reference evidence="5" key="1">
    <citation type="journal article" date="2015" name="Proc. Natl. Acad. Sci. U.S.A.">
        <title>Genome sequencing of adzuki bean (Vigna angularis) provides insight into high starch and low fat accumulation and domestication.</title>
        <authorList>
            <person name="Yang K."/>
            <person name="Tian Z."/>
            <person name="Chen C."/>
            <person name="Luo L."/>
            <person name="Zhao B."/>
            <person name="Wang Z."/>
            <person name="Yu L."/>
            <person name="Li Y."/>
            <person name="Sun Y."/>
            <person name="Li W."/>
            <person name="Chen Y."/>
            <person name="Li Y."/>
            <person name="Zhang Y."/>
            <person name="Ai D."/>
            <person name="Zhao J."/>
            <person name="Shang C."/>
            <person name="Ma Y."/>
            <person name="Wu B."/>
            <person name="Wang M."/>
            <person name="Gao L."/>
            <person name="Sun D."/>
            <person name="Zhang P."/>
            <person name="Guo F."/>
            <person name="Wang W."/>
            <person name="Li Y."/>
            <person name="Wang J."/>
            <person name="Varshney R.K."/>
            <person name="Wang J."/>
            <person name="Ling H.Q."/>
            <person name="Wan P."/>
        </authorList>
    </citation>
    <scope>NUCLEOTIDE SEQUENCE</scope>
    <source>
        <strain evidence="5">cv. Jingnong 6</strain>
    </source>
</reference>
<keyword evidence="2" id="KW-0378">Hydrolase</keyword>
<evidence type="ECO:0000256" key="1">
    <source>
        <dbReference type="ARBA" id="ARBA00022722"/>
    </source>
</evidence>
<dbReference type="EMBL" id="CM003372">
    <property type="protein sequence ID" value="KOM35314.1"/>
    <property type="molecule type" value="Genomic_DNA"/>
</dbReference>
<accession>A0A0L9TYQ5</accession>
<evidence type="ECO:0000313" key="5">
    <source>
        <dbReference type="Proteomes" id="UP000053144"/>
    </source>
</evidence>
<dbReference type="InterPro" id="IPR036397">
    <property type="entry name" value="RNaseH_sf"/>
</dbReference>
<keyword evidence="3" id="KW-1133">Transmembrane helix</keyword>
<evidence type="ECO:0008006" key="6">
    <source>
        <dbReference type="Google" id="ProtNLM"/>
    </source>
</evidence>
<name>A0A0L9TYQ5_PHAAN</name>
<evidence type="ECO:0000256" key="3">
    <source>
        <dbReference type="SAM" id="Phobius"/>
    </source>
</evidence>